<gene>
    <name evidence="1" type="ORF">E2C01_057179</name>
</gene>
<proteinExistence type="predicted"/>
<sequence length="62" mass="7044">MTVFTKTLRGKAKVSWLRRDNDHLELLTWADNTYTNDDRWFLSFSQVLRGAGGGGRLAAVET</sequence>
<dbReference type="EMBL" id="VSRR010020397">
    <property type="protein sequence ID" value="MPC63086.1"/>
    <property type="molecule type" value="Genomic_DNA"/>
</dbReference>
<evidence type="ECO:0000313" key="2">
    <source>
        <dbReference type="Proteomes" id="UP000324222"/>
    </source>
</evidence>
<protein>
    <submittedName>
        <fullName evidence="1">Uncharacterized protein</fullName>
    </submittedName>
</protein>
<reference evidence="1 2" key="1">
    <citation type="submission" date="2019-05" db="EMBL/GenBank/DDBJ databases">
        <title>Another draft genome of Portunus trituberculatus and its Hox gene families provides insights of decapod evolution.</title>
        <authorList>
            <person name="Jeong J.-H."/>
            <person name="Song I."/>
            <person name="Kim S."/>
            <person name="Choi T."/>
            <person name="Kim D."/>
            <person name="Ryu S."/>
            <person name="Kim W."/>
        </authorList>
    </citation>
    <scope>NUCLEOTIDE SEQUENCE [LARGE SCALE GENOMIC DNA]</scope>
    <source>
        <tissue evidence="1">Muscle</tissue>
    </source>
</reference>
<comment type="caution">
    <text evidence="1">The sequence shown here is derived from an EMBL/GenBank/DDBJ whole genome shotgun (WGS) entry which is preliminary data.</text>
</comment>
<evidence type="ECO:0000313" key="1">
    <source>
        <dbReference type="EMBL" id="MPC63086.1"/>
    </source>
</evidence>
<dbReference type="Proteomes" id="UP000324222">
    <property type="component" value="Unassembled WGS sequence"/>
</dbReference>
<organism evidence="1 2">
    <name type="scientific">Portunus trituberculatus</name>
    <name type="common">Swimming crab</name>
    <name type="synonym">Neptunus trituberculatus</name>
    <dbReference type="NCBI Taxonomy" id="210409"/>
    <lineage>
        <taxon>Eukaryota</taxon>
        <taxon>Metazoa</taxon>
        <taxon>Ecdysozoa</taxon>
        <taxon>Arthropoda</taxon>
        <taxon>Crustacea</taxon>
        <taxon>Multicrustacea</taxon>
        <taxon>Malacostraca</taxon>
        <taxon>Eumalacostraca</taxon>
        <taxon>Eucarida</taxon>
        <taxon>Decapoda</taxon>
        <taxon>Pleocyemata</taxon>
        <taxon>Brachyura</taxon>
        <taxon>Eubrachyura</taxon>
        <taxon>Portunoidea</taxon>
        <taxon>Portunidae</taxon>
        <taxon>Portuninae</taxon>
        <taxon>Portunus</taxon>
    </lineage>
</organism>
<dbReference type="AlphaFoldDB" id="A0A5B7GZT5"/>
<accession>A0A5B7GZT5</accession>
<name>A0A5B7GZT5_PORTR</name>
<keyword evidence="2" id="KW-1185">Reference proteome</keyword>